<comment type="caution">
    <text evidence="1">The sequence shown here is derived from an EMBL/GenBank/DDBJ whole genome shotgun (WGS) entry which is preliminary data.</text>
</comment>
<evidence type="ECO:0000313" key="1">
    <source>
        <dbReference type="EMBL" id="MDQ0906359.1"/>
    </source>
</evidence>
<dbReference type="RefSeq" id="WP_306974070.1">
    <property type="nucleotide sequence ID" value="NZ_JAUSZV010000005.1"/>
</dbReference>
<name>A0AAW8F9E9_9ACTN</name>
<dbReference type="Proteomes" id="UP001234216">
    <property type="component" value="Unassembled WGS sequence"/>
</dbReference>
<proteinExistence type="predicted"/>
<evidence type="ECO:0000313" key="2">
    <source>
        <dbReference type="Proteomes" id="UP001234216"/>
    </source>
</evidence>
<sequence length="56" mass="5751">MCQDLARAWTGTRIQPNETGVAAIGWAGAVIDRVTVDPAGTRRSTARITGPSIAGG</sequence>
<gene>
    <name evidence="1" type="ORF">QFZ22_002344</name>
</gene>
<reference evidence="1" key="1">
    <citation type="submission" date="2023-07" db="EMBL/GenBank/DDBJ databases">
        <title>Comparative genomics of wheat-associated soil bacteria to identify genetic determinants of phenazine resistance.</title>
        <authorList>
            <person name="Mouncey N."/>
        </authorList>
    </citation>
    <scope>NUCLEOTIDE SEQUENCE</scope>
    <source>
        <strain evidence="1">V4I22</strain>
    </source>
</reference>
<protein>
    <submittedName>
        <fullName evidence="1">Uncharacterized protein</fullName>
    </submittedName>
</protein>
<dbReference type="AlphaFoldDB" id="A0AAW8F9E9"/>
<dbReference type="EMBL" id="JAUSZV010000005">
    <property type="protein sequence ID" value="MDQ0906359.1"/>
    <property type="molecule type" value="Genomic_DNA"/>
</dbReference>
<accession>A0AAW8F9E9</accession>
<organism evidence="1 2">
    <name type="scientific">Streptomyces canus</name>
    <dbReference type="NCBI Taxonomy" id="58343"/>
    <lineage>
        <taxon>Bacteria</taxon>
        <taxon>Bacillati</taxon>
        <taxon>Actinomycetota</taxon>
        <taxon>Actinomycetes</taxon>
        <taxon>Kitasatosporales</taxon>
        <taxon>Streptomycetaceae</taxon>
        <taxon>Streptomyces</taxon>
        <taxon>Streptomyces aurantiacus group</taxon>
    </lineage>
</organism>